<protein>
    <submittedName>
        <fullName evidence="2">Uncharacterized protein</fullName>
    </submittedName>
</protein>
<evidence type="ECO:0000313" key="1">
    <source>
        <dbReference type="Proteomes" id="UP000887580"/>
    </source>
</evidence>
<sequence length="77" mass="8472">MLKFYFLIFLIAFVSVTTAVNPVAYSSNLCVRGDCYALNYNTIICKNPNGAGTVHCLTPKPGDYCTANETVVECKRI</sequence>
<reference evidence="2" key="1">
    <citation type="submission" date="2022-11" db="UniProtKB">
        <authorList>
            <consortium name="WormBaseParasite"/>
        </authorList>
    </citation>
    <scope>IDENTIFICATION</scope>
</reference>
<dbReference type="Proteomes" id="UP000887580">
    <property type="component" value="Unplaced"/>
</dbReference>
<dbReference type="WBParaSite" id="PS1159_v2.g983.t1">
    <property type="protein sequence ID" value="PS1159_v2.g983.t1"/>
    <property type="gene ID" value="PS1159_v2.g983"/>
</dbReference>
<name>A0AC35GY95_9BILA</name>
<proteinExistence type="predicted"/>
<evidence type="ECO:0000313" key="2">
    <source>
        <dbReference type="WBParaSite" id="PS1159_v2.g983.t1"/>
    </source>
</evidence>
<organism evidence="1 2">
    <name type="scientific">Panagrolaimus sp. PS1159</name>
    <dbReference type="NCBI Taxonomy" id="55785"/>
    <lineage>
        <taxon>Eukaryota</taxon>
        <taxon>Metazoa</taxon>
        <taxon>Ecdysozoa</taxon>
        <taxon>Nematoda</taxon>
        <taxon>Chromadorea</taxon>
        <taxon>Rhabditida</taxon>
        <taxon>Tylenchina</taxon>
        <taxon>Panagrolaimomorpha</taxon>
        <taxon>Panagrolaimoidea</taxon>
        <taxon>Panagrolaimidae</taxon>
        <taxon>Panagrolaimus</taxon>
    </lineage>
</organism>
<accession>A0AC35GY95</accession>